<gene>
    <name evidence="2" type="ORF">PCAMFM013_S097g000004</name>
</gene>
<dbReference type="EMBL" id="HG793228">
    <property type="protein sequence ID" value="CRL31257.1"/>
    <property type="molecule type" value="Genomic_DNA"/>
</dbReference>
<sequence length="183" mass="20271">MGEWSIETEGVLLRKPAAADQAIRVVTSHWNTRQQSMEKGTGSRRTVTPLAMVWYPANVIPVEYAFSTLRDVDWFPESFDCLKLASETKSLLLSLAKTRLGLIPTVLFDDAIDGKGQGLHVLLNGPPGVGKTFTVEATSEYLDLPLYSVSTIDYVHIGLADFFRYLRVSLLSIMGTPTYLITT</sequence>
<dbReference type="Pfam" id="PF00004">
    <property type="entry name" value="AAA"/>
    <property type="match status" value="1"/>
</dbReference>
<dbReference type="InterPro" id="IPR027417">
    <property type="entry name" value="P-loop_NTPase"/>
</dbReference>
<dbReference type="InterPro" id="IPR003959">
    <property type="entry name" value="ATPase_AAA_core"/>
</dbReference>
<name>A0A0G4PYL6_PENC3</name>
<dbReference type="GO" id="GO:0016887">
    <property type="term" value="F:ATP hydrolysis activity"/>
    <property type="evidence" value="ECO:0007669"/>
    <property type="project" value="InterPro"/>
</dbReference>
<proteinExistence type="predicted"/>
<dbReference type="SUPFAM" id="SSF52540">
    <property type="entry name" value="P-loop containing nucleoside triphosphate hydrolases"/>
    <property type="match status" value="1"/>
</dbReference>
<dbReference type="GO" id="GO:0005524">
    <property type="term" value="F:ATP binding"/>
    <property type="evidence" value="ECO:0007669"/>
    <property type="project" value="InterPro"/>
</dbReference>
<dbReference type="Gene3D" id="3.40.50.300">
    <property type="entry name" value="P-loop containing nucleotide triphosphate hydrolases"/>
    <property type="match status" value="1"/>
</dbReference>
<evidence type="ECO:0000313" key="3">
    <source>
        <dbReference type="Proteomes" id="UP000053732"/>
    </source>
</evidence>
<dbReference type="STRING" id="1429867.A0A0G4PYL6"/>
<keyword evidence="3" id="KW-1185">Reference proteome</keyword>
<feature type="domain" description="ATPase AAA-type core" evidence="1">
    <location>
        <begin position="121"/>
        <end position="155"/>
    </location>
</feature>
<accession>A0A0G4PYL6</accession>
<dbReference type="PANTHER" id="PTHR46411">
    <property type="entry name" value="FAMILY ATPASE, PUTATIVE-RELATED"/>
    <property type="match status" value="1"/>
</dbReference>
<protein>
    <submittedName>
        <fullName evidence="2">ATPase, AAA-type, core</fullName>
    </submittedName>
</protein>
<dbReference type="PANTHER" id="PTHR46411:SF3">
    <property type="entry name" value="AAA+ ATPASE DOMAIN-CONTAINING PROTEIN"/>
    <property type="match status" value="1"/>
</dbReference>
<organism evidence="2 3">
    <name type="scientific">Penicillium camemberti (strain FM 013)</name>
    <dbReference type="NCBI Taxonomy" id="1429867"/>
    <lineage>
        <taxon>Eukaryota</taxon>
        <taxon>Fungi</taxon>
        <taxon>Dikarya</taxon>
        <taxon>Ascomycota</taxon>
        <taxon>Pezizomycotina</taxon>
        <taxon>Eurotiomycetes</taxon>
        <taxon>Eurotiomycetidae</taxon>
        <taxon>Eurotiales</taxon>
        <taxon>Aspergillaceae</taxon>
        <taxon>Penicillium</taxon>
    </lineage>
</organism>
<reference evidence="2 3" key="1">
    <citation type="journal article" date="2014" name="Nat. Commun.">
        <title>Multiple recent horizontal transfers of a large genomic region in cheese making fungi.</title>
        <authorList>
            <person name="Cheeseman K."/>
            <person name="Ropars J."/>
            <person name="Renault P."/>
            <person name="Dupont J."/>
            <person name="Gouzy J."/>
            <person name="Branca A."/>
            <person name="Abraham A.L."/>
            <person name="Ceppi M."/>
            <person name="Conseiller E."/>
            <person name="Debuchy R."/>
            <person name="Malagnac F."/>
            <person name="Goarin A."/>
            <person name="Silar P."/>
            <person name="Lacoste S."/>
            <person name="Sallet E."/>
            <person name="Bensimon A."/>
            <person name="Giraud T."/>
            <person name="Brygoo Y."/>
        </authorList>
    </citation>
    <scope>NUCLEOTIDE SEQUENCE [LARGE SCALE GENOMIC DNA]</scope>
    <source>
        <strain evidence="3">FM 013</strain>
    </source>
</reference>
<dbReference type="AlphaFoldDB" id="A0A0G4PYL6"/>
<evidence type="ECO:0000259" key="1">
    <source>
        <dbReference type="Pfam" id="PF00004"/>
    </source>
</evidence>
<dbReference type="Proteomes" id="UP000053732">
    <property type="component" value="Unassembled WGS sequence"/>
</dbReference>
<evidence type="ECO:0000313" key="2">
    <source>
        <dbReference type="EMBL" id="CRL31257.1"/>
    </source>
</evidence>